<organism evidence="7">
    <name type="scientific">marine metagenome</name>
    <dbReference type="NCBI Taxonomy" id="408172"/>
    <lineage>
        <taxon>unclassified sequences</taxon>
        <taxon>metagenomes</taxon>
        <taxon>ecological metagenomes</taxon>
    </lineage>
</organism>
<comment type="cofactor">
    <cofactor evidence="1">
        <name>pyridoxal 5'-phosphate</name>
        <dbReference type="ChEBI" id="CHEBI:597326"/>
    </cofactor>
</comment>
<dbReference type="AlphaFoldDB" id="A0A382TJM7"/>
<dbReference type="Pfam" id="PF00155">
    <property type="entry name" value="Aminotran_1_2"/>
    <property type="match status" value="1"/>
</dbReference>
<evidence type="ECO:0000256" key="4">
    <source>
        <dbReference type="ARBA" id="ARBA00022679"/>
    </source>
</evidence>
<dbReference type="GO" id="GO:0006520">
    <property type="term" value="P:amino acid metabolic process"/>
    <property type="evidence" value="ECO:0007669"/>
    <property type="project" value="InterPro"/>
</dbReference>
<keyword evidence="5" id="KW-0663">Pyridoxal phosphate</keyword>
<evidence type="ECO:0000313" key="7">
    <source>
        <dbReference type="EMBL" id="SVD21985.1"/>
    </source>
</evidence>
<dbReference type="InterPro" id="IPR050596">
    <property type="entry name" value="AspAT/PAT-like"/>
</dbReference>
<proteinExistence type="inferred from homology"/>
<keyword evidence="3" id="KW-0032">Aminotransferase</keyword>
<sequence>MDNLDFSNRGQSLIGQKMFSILDQAKDYEKSGRVIKHLELGEPDQYAPGRIINKTITSLLEHKVGYAPSGGLNSLREGLASYYSKNFKKNFSAENIAISPANLLIYQLLELICNSSDQVCIFTPGFPTYFAAAKYIGLNISEVSLESSDNFHLKFEHV</sequence>
<dbReference type="GO" id="GO:0008483">
    <property type="term" value="F:transaminase activity"/>
    <property type="evidence" value="ECO:0007669"/>
    <property type="project" value="UniProtKB-KW"/>
</dbReference>
<dbReference type="GO" id="GO:0030170">
    <property type="term" value="F:pyridoxal phosphate binding"/>
    <property type="evidence" value="ECO:0007669"/>
    <property type="project" value="InterPro"/>
</dbReference>
<dbReference type="InterPro" id="IPR004839">
    <property type="entry name" value="Aminotransferase_I/II_large"/>
</dbReference>
<dbReference type="InterPro" id="IPR015422">
    <property type="entry name" value="PyrdxlP-dep_Trfase_small"/>
</dbReference>
<name>A0A382TJM7_9ZZZZ</name>
<dbReference type="Gene3D" id="3.90.1150.10">
    <property type="entry name" value="Aspartate Aminotransferase, domain 1"/>
    <property type="match status" value="1"/>
</dbReference>
<feature type="non-terminal residue" evidence="7">
    <location>
        <position position="158"/>
    </location>
</feature>
<evidence type="ECO:0000256" key="3">
    <source>
        <dbReference type="ARBA" id="ARBA00022576"/>
    </source>
</evidence>
<reference evidence="7" key="1">
    <citation type="submission" date="2018-05" db="EMBL/GenBank/DDBJ databases">
        <authorList>
            <person name="Lanie J.A."/>
            <person name="Ng W.-L."/>
            <person name="Kazmierczak K.M."/>
            <person name="Andrzejewski T.M."/>
            <person name="Davidsen T.M."/>
            <person name="Wayne K.J."/>
            <person name="Tettelin H."/>
            <person name="Glass J.I."/>
            <person name="Rusch D."/>
            <person name="Podicherti R."/>
            <person name="Tsui H.-C.T."/>
            <person name="Winkler M.E."/>
        </authorList>
    </citation>
    <scope>NUCLEOTIDE SEQUENCE</scope>
</reference>
<dbReference type="InterPro" id="IPR015424">
    <property type="entry name" value="PyrdxlP-dep_Trfase"/>
</dbReference>
<evidence type="ECO:0000256" key="1">
    <source>
        <dbReference type="ARBA" id="ARBA00001933"/>
    </source>
</evidence>
<dbReference type="EMBL" id="UINC01136932">
    <property type="protein sequence ID" value="SVD21985.1"/>
    <property type="molecule type" value="Genomic_DNA"/>
</dbReference>
<evidence type="ECO:0000259" key="6">
    <source>
        <dbReference type="Pfam" id="PF00155"/>
    </source>
</evidence>
<dbReference type="PANTHER" id="PTHR46383:SF1">
    <property type="entry name" value="ASPARTATE AMINOTRANSFERASE"/>
    <property type="match status" value="1"/>
</dbReference>
<dbReference type="InterPro" id="IPR015421">
    <property type="entry name" value="PyrdxlP-dep_Trfase_major"/>
</dbReference>
<accession>A0A382TJM7</accession>
<dbReference type="Gene3D" id="3.40.640.10">
    <property type="entry name" value="Type I PLP-dependent aspartate aminotransferase-like (Major domain)"/>
    <property type="match status" value="1"/>
</dbReference>
<gene>
    <name evidence="7" type="ORF">METZ01_LOCUS374839</name>
</gene>
<evidence type="ECO:0000256" key="5">
    <source>
        <dbReference type="ARBA" id="ARBA00022898"/>
    </source>
</evidence>
<evidence type="ECO:0000256" key="2">
    <source>
        <dbReference type="ARBA" id="ARBA00007441"/>
    </source>
</evidence>
<comment type="similarity">
    <text evidence="2">Belongs to the class-I pyridoxal-phosphate-dependent aminotransferase family.</text>
</comment>
<protein>
    <recommendedName>
        <fullName evidence="6">Aminotransferase class I/classII large domain-containing protein</fullName>
    </recommendedName>
</protein>
<dbReference type="PANTHER" id="PTHR46383">
    <property type="entry name" value="ASPARTATE AMINOTRANSFERASE"/>
    <property type="match status" value="1"/>
</dbReference>
<keyword evidence="4" id="KW-0808">Transferase</keyword>
<feature type="domain" description="Aminotransferase class I/classII large" evidence="6">
    <location>
        <begin position="65"/>
        <end position="157"/>
    </location>
</feature>
<dbReference type="SUPFAM" id="SSF53383">
    <property type="entry name" value="PLP-dependent transferases"/>
    <property type="match status" value="1"/>
</dbReference>